<dbReference type="Gene3D" id="2.40.30.170">
    <property type="match status" value="1"/>
</dbReference>
<proteinExistence type="inferred from homology"/>
<dbReference type="InterPro" id="IPR058792">
    <property type="entry name" value="Beta-barrel_RND_2"/>
</dbReference>
<protein>
    <submittedName>
        <fullName evidence="8">Efflux RND transporter periplasmic adaptor subunit</fullName>
    </submittedName>
</protein>
<name>A0A5B8UDH3_9BACT</name>
<dbReference type="KEGG" id="fgg:FSB75_01120"/>
<dbReference type="InterPro" id="IPR058625">
    <property type="entry name" value="MdtA-like_BSH"/>
</dbReference>
<dbReference type="Gene3D" id="2.40.420.20">
    <property type="match status" value="1"/>
</dbReference>
<dbReference type="PANTHER" id="PTHR30469">
    <property type="entry name" value="MULTIDRUG RESISTANCE PROTEIN MDTA"/>
    <property type="match status" value="1"/>
</dbReference>
<dbReference type="PANTHER" id="PTHR30469:SF36">
    <property type="entry name" value="BLL3903 PROTEIN"/>
    <property type="match status" value="1"/>
</dbReference>
<dbReference type="AlphaFoldDB" id="A0A5B8UDH3"/>
<feature type="domain" description="Multidrug resistance protein MdtA-like barrel-sandwich hybrid" evidence="5">
    <location>
        <begin position="73"/>
        <end position="193"/>
    </location>
</feature>
<organism evidence="8 9">
    <name type="scientific">Flavisolibacter ginsenosidimutans</name>
    <dbReference type="NCBI Taxonomy" id="661481"/>
    <lineage>
        <taxon>Bacteria</taxon>
        <taxon>Pseudomonadati</taxon>
        <taxon>Bacteroidota</taxon>
        <taxon>Chitinophagia</taxon>
        <taxon>Chitinophagales</taxon>
        <taxon>Chitinophagaceae</taxon>
        <taxon>Flavisolibacter</taxon>
    </lineage>
</organism>
<dbReference type="OrthoDB" id="9806939at2"/>
<dbReference type="Proteomes" id="UP000321204">
    <property type="component" value="Chromosome"/>
</dbReference>
<comment type="similarity">
    <text evidence="2">Belongs to the membrane fusion protein (MFP) (TC 8.A.1) family.</text>
</comment>
<evidence type="ECO:0000313" key="9">
    <source>
        <dbReference type="Proteomes" id="UP000321204"/>
    </source>
</evidence>
<evidence type="ECO:0000259" key="7">
    <source>
        <dbReference type="Pfam" id="PF25967"/>
    </source>
</evidence>
<accession>A0A5B8UDH3</accession>
<dbReference type="InterPro" id="IPR058627">
    <property type="entry name" value="MdtA-like_C"/>
</dbReference>
<dbReference type="Gene3D" id="1.10.287.470">
    <property type="entry name" value="Helix hairpin bin"/>
    <property type="match status" value="1"/>
</dbReference>
<evidence type="ECO:0000256" key="1">
    <source>
        <dbReference type="ARBA" id="ARBA00004196"/>
    </source>
</evidence>
<dbReference type="Pfam" id="PF25967">
    <property type="entry name" value="RND-MFP_C"/>
    <property type="match status" value="1"/>
</dbReference>
<evidence type="ECO:0000256" key="2">
    <source>
        <dbReference type="ARBA" id="ARBA00009477"/>
    </source>
</evidence>
<dbReference type="GO" id="GO:0015562">
    <property type="term" value="F:efflux transmembrane transporter activity"/>
    <property type="evidence" value="ECO:0007669"/>
    <property type="project" value="TreeGrafter"/>
</dbReference>
<dbReference type="NCBIfam" id="TIGR01730">
    <property type="entry name" value="RND_mfp"/>
    <property type="match status" value="1"/>
</dbReference>
<dbReference type="Pfam" id="PF25917">
    <property type="entry name" value="BSH_RND"/>
    <property type="match status" value="1"/>
</dbReference>
<comment type="subcellular location">
    <subcellularLocation>
        <location evidence="1">Cell envelope</location>
    </subcellularLocation>
</comment>
<feature type="compositionally biased region" description="Low complexity" evidence="4">
    <location>
        <begin position="364"/>
        <end position="377"/>
    </location>
</feature>
<dbReference type="InterPro" id="IPR006143">
    <property type="entry name" value="RND_pump_MFP"/>
</dbReference>
<evidence type="ECO:0000313" key="8">
    <source>
        <dbReference type="EMBL" id="QEC54558.1"/>
    </source>
</evidence>
<gene>
    <name evidence="8" type="ORF">FSB75_01120</name>
</gene>
<dbReference type="GO" id="GO:1990281">
    <property type="term" value="C:efflux pump complex"/>
    <property type="evidence" value="ECO:0007669"/>
    <property type="project" value="TreeGrafter"/>
</dbReference>
<keyword evidence="9" id="KW-1185">Reference proteome</keyword>
<dbReference type="SUPFAM" id="SSF111369">
    <property type="entry name" value="HlyD-like secretion proteins"/>
    <property type="match status" value="1"/>
</dbReference>
<reference evidence="8 9" key="1">
    <citation type="journal article" date="2015" name="Int. J. Syst. Evol. Microbiol.">
        <title>Flavisolibacter ginsenosidimutans sp. nov., with ginsenoside-converting activity isolated from soil used for cultivating ginseng.</title>
        <authorList>
            <person name="Zhao Y."/>
            <person name="Liu Q."/>
            <person name="Kang M.S."/>
            <person name="Jin F."/>
            <person name="Yu H."/>
            <person name="Im W.T."/>
        </authorList>
    </citation>
    <scope>NUCLEOTIDE SEQUENCE [LARGE SCALE GENOMIC DNA]</scope>
    <source>
        <strain evidence="8 9">Gsoil 636</strain>
    </source>
</reference>
<dbReference type="RefSeq" id="WP_146781601.1">
    <property type="nucleotide sequence ID" value="NZ_BAABIO010000006.1"/>
</dbReference>
<sequence length="377" mass="40382">MNLNRITLNLILSLGLFLFFSCSSTERKKEAQQTQKGGGTQRPPVRAEAITVATTTLLDNIEIPGSISATEATEIHPEVAGLITGIYFKEGAYVSKGTTLFRLNDADLQAQLRKLQVQQKIARQNESRSAELLKIGGISQQDYEATQLQTSNTAADMAVVQTQIAKTIVRAPFSGKIGFRMVSVGAYVSPATVMTTISQTGNLKVDFTVPEKYIPQIRTGQFVNFTVEGVSKKFTGRIVATQSNITENTRTLGVRAAVQGDTKGLTPGGFAKVTLDFAPDPNAIMIPTQAVIPQARGKKVYLYKGGIAKFTDVETGVRDSANVQITKGLNPGDTVLLTGLLSLRPDAKVVLSKLNNKPVKGPNAQAKDSTKAAAAKP</sequence>
<feature type="region of interest" description="Disordered" evidence="4">
    <location>
        <begin position="356"/>
        <end position="377"/>
    </location>
</feature>
<keyword evidence="3" id="KW-0813">Transport</keyword>
<evidence type="ECO:0000256" key="3">
    <source>
        <dbReference type="ARBA" id="ARBA00022448"/>
    </source>
</evidence>
<feature type="domain" description="Multidrug resistance protein MdtA-like C-terminal permuted SH3" evidence="7">
    <location>
        <begin position="282"/>
        <end position="339"/>
    </location>
</feature>
<feature type="domain" description="CusB-like beta-barrel" evidence="6">
    <location>
        <begin position="205"/>
        <end position="275"/>
    </location>
</feature>
<evidence type="ECO:0000256" key="4">
    <source>
        <dbReference type="SAM" id="MobiDB-lite"/>
    </source>
</evidence>
<evidence type="ECO:0000259" key="6">
    <source>
        <dbReference type="Pfam" id="PF25954"/>
    </source>
</evidence>
<dbReference type="Pfam" id="PF25954">
    <property type="entry name" value="Beta-barrel_RND_2"/>
    <property type="match status" value="1"/>
</dbReference>
<dbReference type="PROSITE" id="PS51257">
    <property type="entry name" value="PROKAR_LIPOPROTEIN"/>
    <property type="match status" value="1"/>
</dbReference>
<evidence type="ECO:0000259" key="5">
    <source>
        <dbReference type="Pfam" id="PF25917"/>
    </source>
</evidence>
<dbReference type="EMBL" id="CP042433">
    <property type="protein sequence ID" value="QEC54558.1"/>
    <property type="molecule type" value="Genomic_DNA"/>
</dbReference>
<dbReference type="Gene3D" id="2.40.50.100">
    <property type="match status" value="1"/>
</dbReference>